<keyword evidence="1" id="KW-1133">Transmembrane helix</keyword>
<keyword evidence="1" id="KW-0812">Transmembrane</keyword>
<dbReference type="AlphaFoldDB" id="A0A6M0Q7N8"/>
<dbReference type="RefSeq" id="WP_163179758.1">
    <property type="nucleotide sequence ID" value="NZ_JAAIWM010000003.1"/>
</dbReference>
<sequence>MKEMLKRLVVEEEGATMVEYGLIVALIAVVAAVGAGFLGEKVNGLFNKVGTQLSK</sequence>
<reference evidence="2 3" key="1">
    <citation type="submission" date="2020-02" db="EMBL/GenBank/DDBJ databases">
        <title>Bacillus aquiflavi sp. nov., isolated from yellow water of strong flavor Chinese baijiu in Yibin region of China.</title>
        <authorList>
            <person name="Xie J."/>
        </authorList>
    </citation>
    <scope>NUCLEOTIDE SEQUENCE [LARGE SCALE GENOMIC DNA]</scope>
    <source>
        <strain evidence="2 3">SA4</strain>
    </source>
</reference>
<name>A0A6M0Q7N8_9BACI</name>
<organism evidence="2 3">
    <name type="scientific">Bacillus mesophilus</name>
    <dbReference type="NCBI Taxonomy" id="1808955"/>
    <lineage>
        <taxon>Bacteria</taxon>
        <taxon>Bacillati</taxon>
        <taxon>Bacillota</taxon>
        <taxon>Bacilli</taxon>
        <taxon>Bacillales</taxon>
        <taxon>Bacillaceae</taxon>
        <taxon>Bacillus</taxon>
    </lineage>
</organism>
<dbReference type="Proteomes" id="UP000481043">
    <property type="component" value="Unassembled WGS sequence"/>
</dbReference>
<evidence type="ECO:0000256" key="1">
    <source>
        <dbReference type="SAM" id="Phobius"/>
    </source>
</evidence>
<feature type="transmembrane region" description="Helical" evidence="1">
    <location>
        <begin position="20"/>
        <end position="38"/>
    </location>
</feature>
<evidence type="ECO:0000313" key="2">
    <source>
        <dbReference type="EMBL" id="NEY72307.1"/>
    </source>
</evidence>
<dbReference type="EMBL" id="JAAIWM010000003">
    <property type="protein sequence ID" value="NEY72307.1"/>
    <property type="molecule type" value="Genomic_DNA"/>
</dbReference>
<accession>A0A6M0Q7N8</accession>
<evidence type="ECO:0000313" key="3">
    <source>
        <dbReference type="Proteomes" id="UP000481043"/>
    </source>
</evidence>
<dbReference type="Pfam" id="PF04964">
    <property type="entry name" value="Flp_Fap"/>
    <property type="match status" value="1"/>
</dbReference>
<comment type="caution">
    <text evidence="2">The sequence shown here is derived from an EMBL/GenBank/DDBJ whole genome shotgun (WGS) entry which is preliminary data.</text>
</comment>
<keyword evidence="3" id="KW-1185">Reference proteome</keyword>
<dbReference type="InterPro" id="IPR007047">
    <property type="entry name" value="Flp_Fap"/>
</dbReference>
<protein>
    <submittedName>
        <fullName evidence="2">Flp family type IVb pilin</fullName>
    </submittedName>
</protein>
<proteinExistence type="predicted"/>
<keyword evidence="1" id="KW-0472">Membrane</keyword>
<gene>
    <name evidence="2" type="ORF">G4D63_11275</name>
</gene>